<dbReference type="InterPro" id="IPR041413">
    <property type="entry name" value="MLTR_LBD"/>
</dbReference>
<reference evidence="2 3" key="1">
    <citation type="submission" date="2020-07" db="EMBL/GenBank/DDBJ databases">
        <title>Sequencing the genomes of 1000 actinobacteria strains.</title>
        <authorList>
            <person name="Klenk H.-P."/>
        </authorList>
    </citation>
    <scope>NUCLEOTIDE SEQUENCE [LARGE SCALE GENOMIC DNA]</scope>
    <source>
        <strain evidence="2 3">DSM 7487</strain>
    </source>
</reference>
<dbReference type="Gene3D" id="3.30.450.180">
    <property type="match status" value="1"/>
</dbReference>
<dbReference type="Proteomes" id="UP000521922">
    <property type="component" value="Unassembled WGS sequence"/>
</dbReference>
<name>A0A7Y9ATM7_9ACTN</name>
<dbReference type="PANTHER" id="PTHR35010:SF2">
    <property type="entry name" value="BLL4672 PROTEIN"/>
    <property type="match status" value="1"/>
</dbReference>
<dbReference type="EMBL" id="JACCBB010000001">
    <property type="protein sequence ID" value="NYD21753.1"/>
    <property type="molecule type" value="Genomic_DNA"/>
</dbReference>
<accession>A0A7Y9ATM7</accession>
<evidence type="ECO:0000313" key="3">
    <source>
        <dbReference type="Proteomes" id="UP000521922"/>
    </source>
</evidence>
<protein>
    <recommendedName>
        <fullName evidence="1">MmyB-like transcription regulator ligand binding domain-containing protein</fullName>
    </recommendedName>
</protein>
<evidence type="ECO:0000313" key="2">
    <source>
        <dbReference type="EMBL" id="NYD21753.1"/>
    </source>
</evidence>
<keyword evidence="3" id="KW-1185">Reference proteome</keyword>
<evidence type="ECO:0000259" key="1">
    <source>
        <dbReference type="Pfam" id="PF17765"/>
    </source>
</evidence>
<dbReference type="AlphaFoldDB" id="A0A7Y9ATM7"/>
<feature type="domain" description="MmyB-like transcription regulator ligand binding" evidence="1">
    <location>
        <begin position="2"/>
        <end position="146"/>
    </location>
</feature>
<comment type="caution">
    <text evidence="2">The sequence shown here is derived from an EMBL/GenBank/DDBJ whole genome shotgun (WGS) entry which is preliminary data.</text>
</comment>
<organism evidence="2 3">
    <name type="scientific">Kineococcus aurantiacus</name>
    <dbReference type="NCBI Taxonomy" id="37633"/>
    <lineage>
        <taxon>Bacteria</taxon>
        <taxon>Bacillati</taxon>
        <taxon>Actinomycetota</taxon>
        <taxon>Actinomycetes</taxon>
        <taxon>Kineosporiales</taxon>
        <taxon>Kineosporiaceae</taxon>
        <taxon>Kineococcus</taxon>
    </lineage>
</organism>
<dbReference type="RefSeq" id="WP_425491479.1">
    <property type="nucleotide sequence ID" value="NZ_BAAAGN010000005.1"/>
</dbReference>
<proteinExistence type="predicted"/>
<gene>
    <name evidence="2" type="ORF">BJ968_001293</name>
</gene>
<dbReference type="Pfam" id="PF17765">
    <property type="entry name" value="MLTR_LBD"/>
    <property type="match status" value="1"/>
</dbReference>
<dbReference type="PANTHER" id="PTHR35010">
    <property type="entry name" value="BLL4672 PROTEIN-RELATED"/>
    <property type="match status" value="1"/>
</dbReference>
<sequence>MLRSRHLDVLASNQLARRLTAAFEPGVNVARFAFLNPIVPDLTPDWVTFTRLVAETLRASLERHREDARFRALVGELAARSDDFNRAWAGPRPEPPGTGQFGWEHPVVGRLALAYQELRARGGEDGEVLVLWRPVDGVSAERLERLRTGGDPVPG</sequence>